<reference evidence="1 2" key="2">
    <citation type="submission" date="2018-11" db="EMBL/GenBank/DDBJ databases">
        <authorList>
            <consortium name="Pathogen Informatics"/>
        </authorList>
    </citation>
    <scope>NUCLEOTIDE SEQUENCE [LARGE SCALE GENOMIC DNA]</scope>
    <source>
        <strain evidence="1 2">NST_G2</strain>
    </source>
</reference>
<organism evidence="3">
    <name type="scientific">Schistocephalus solidus</name>
    <name type="common">Tapeworm</name>
    <dbReference type="NCBI Taxonomy" id="70667"/>
    <lineage>
        <taxon>Eukaryota</taxon>
        <taxon>Metazoa</taxon>
        <taxon>Spiralia</taxon>
        <taxon>Lophotrochozoa</taxon>
        <taxon>Platyhelminthes</taxon>
        <taxon>Cestoda</taxon>
        <taxon>Eucestoda</taxon>
        <taxon>Diphyllobothriidea</taxon>
        <taxon>Diphyllobothriidae</taxon>
        <taxon>Schistocephalus</taxon>
    </lineage>
</organism>
<evidence type="ECO:0000313" key="1">
    <source>
        <dbReference type="EMBL" id="VDM01174.1"/>
    </source>
</evidence>
<sequence>MCFNEIKSHPDANTLINTDILPLPINRLINTSIPTPQITTTTITSATTDLASPDLPCPHCHRTLTSCIGLVSNLRILRMDTGKPVPGAQNTVTVPSSHVQIAQAL</sequence>
<dbReference type="Proteomes" id="UP000275846">
    <property type="component" value="Unassembled WGS sequence"/>
</dbReference>
<keyword evidence="2" id="KW-1185">Reference proteome</keyword>
<dbReference type="WBParaSite" id="SSLN_0001534701-mRNA-1">
    <property type="protein sequence ID" value="SSLN_0001534701-mRNA-1"/>
    <property type="gene ID" value="SSLN_0001534701"/>
</dbReference>
<proteinExistence type="predicted"/>
<gene>
    <name evidence="1" type="ORF">SSLN_LOCUS14788</name>
</gene>
<protein>
    <submittedName>
        <fullName evidence="1 3">Uncharacterized protein</fullName>
    </submittedName>
</protein>
<reference evidence="3" key="1">
    <citation type="submission" date="2016-06" db="UniProtKB">
        <authorList>
            <consortium name="WormBaseParasite"/>
        </authorList>
    </citation>
    <scope>IDENTIFICATION</scope>
</reference>
<evidence type="ECO:0000313" key="3">
    <source>
        <dbReference type="WBParaSite" id="SSLN_0001534701-mRNA-1"/>
    </source>
</evidence>
<name>A0A183TE90_SCHSO</name>
<evidence type="ECO:0000313" key="2">
    <source>
        <dbReference type="Proteomes" id="UP000275846"/>
    </source>
</evidence>
<dbReference type="AlphaFoldDB" id="A0A183TE90"/>
<accession>A0A183TE90</accession>
<dbReference type="EMBL" id="UYSU01039312">
    <property type="protein sequence ID" value="VDM01174.1"/>
    <property type="molecule type" value="Genomic_DNA"/>
</dbReference>